<dbReference type="GO" id="GO:0030026">
    <property type="term" value="P:intracellular manganese ion homeostasis"/>
    <property type="evidence" value="ECO:0007669"/>
    <property type="project" value="TreeGrafter"/>
</dbReference>
<dbReference type="GO" id="GO:0015086">
    <property type="term" value="F:cadmium ion transmembrane transporter activity"/>
    <property type="evidence" value="ECO:0007669"/>
    <property type="project" value="TreeGrafter"/>
</dbReference>
<dbReference type="OrthoDB" id="409173at2759"/>
<feature type="transmembrane region" description="Helical" evidence="5">
    <location>
        <begin position="395"/>
        <end position="413"/>
    </location>
</feature>
<dbReference type="OMA" id="PRWLNYF"/>
<gene>
    <name evidence="6" type="ORF">LLEC1_07668</name>
</gene>
<organism evidence="6 7">
    <name type="scientific">Cordyceps confragosa</name>
    <name type="common">Lecanicillium lecanii</name>
    <dbReference type="NCBI Taxonomy" id="2714763"/>
    <lineage>
        <taxon>Eukaryota</taxon>
        <taxon>Fungi</taxon>
        <taxon>Dikarya</taxon>
        <taxon>Ascomycota</taxon>
        <taxon>Pezizomycotina</taxon>
        <taxon>Sordariomycetes</taxon>
        <taxon>Hypocreomycetidae</taxon>
        <taxon>Hypocreales</taxon>
        <taxon>Cordycipitaceae</taxon>
        <taxon>Akanthomyces</taxon>
    </lineage>
</organism>
<feature type="transmembrane region" description="Helical" evidence="5">
    <location>
        <begin position="419"/>
        <end position="442"/>
    </location>
</feature>
<feature type="transmembrane region" description="Helical" evidence="5">
    <location>
        <begin position="247"/>
        <end position="266"/>
    </location>
</feature>
<reference evidence="6 7" key="1">
    <citation type="submission" date="2016-03" db="EMBL/GenBank/DDBJ databases">
        <title>Fine-scale spatial genetic structure of a fungal parasite of coffee scale insects.</title>
        <authorList>
            <person name="Jackson D."/>
            <person name="Zemenick K.A."/>
            <person name="Malloure B."/>
            <person name="Quandt C.A."/>
            <person name="James T.Y."/>
        </authorList>
    </citation>
    <scope>NUCLEOTIDE SEQUENCE [LARGE SCALE GENOMIC DNA]</scope>
    <source>
        <strain evidence="6 7">UM487</strain>
    </source>
</reference>
<feature type="transmembrane region" description="Helical" evidence="5">
    <location>
        <begin position="202"/>
        <end position="224"/>
    </location>
</feature>
<proteinExistence type="predicted"/>
<keyword evidence="7" id="KW-1185">Reference proteome</keyword>
<feature type="transmembrane region" description="Helical" evidence="5">
    <location>
        <begin position="138"/>
        <end position="166"/>
    </location>
</feature>
<evidence type="ECO:0000313" key="7">
    <source>
        <dbReference type="Proteomes" id="UP000243081"/>
    </source>
</evidence>
<evidence type="ECO:0000256" key="5">
    <source>
        <dbReference type="SAM" id="Phobius"/>
    </source>
</evidence>
<feature type="transmembrane region" description="Helical" evidence="5">
    <location>
        <begin position="172"/>
        <end position="190"/>
    </location>
</feature>
<protein>
    <submittedName>
        <fullName evidence="6">Uncharacterized protein</fullName>
    </submittedName>
</protein>
<dbReference type="Pfam" id="PF01566">
    <property type="entry name" value="Nramp"/>
    <property type="match status" value="1"/>
</dbReference>
<name>A0A179IBC3_CORDF</name>
<dbReference type="EMBL" id="LUKN01002353">
    <property type="protein sequence ID" value="OAQ99211.1"/>
    <property type="molecule type" value="Genomic_DNA"/>
</dbReference>
<dbReference type="InterPro" id="IPR001046">
    <property type="entry name" value="NRAMP_fam"/>
</dbReference>
<comment type="subcellular location">
    <subcellularLocation>
        <location evidence="1">Membrane</location>
        <topology evidence="1">Multi-pass membrane protein</topology>
    </subcellularLocation>
</comment>
<feature type="transmembrane region" description="Helical" evidence="5">
    <location>
        <begin position="348"/>
        <end position="374"/>
    </location>
</feature>
<keyword evidence="4 5" id="KW-0472">Membrane</keyword>
<dbReference type="NCBIfam" id="NF037982">
    <property type="entry name" value="Nramp_1"/>
    <property type="match status" value="1"/>
</dbReference>
<keyword evidence="2 5" id="KW-0812">Transmembrane</keyword>
<accession>A0A179IBC3</accession>
<feature type="transmembrane region" description="Helical" evidence="5">
    <location>
        <begin position="485"/>
        <end position="511"/>
    </location>
</feature>
<keyword evidence="3 5" id="KW-1133">Transmembrane helix</keyword>
<dbReference type="PANTHER" id="PTHR11706">
    <property type="entry name" value="SOLUTE CARRIER PROTEIN FAMILY 11 MEMBER"/>
    <property type="match status" value="1"/>
</dbReference>
<evidence type="ECO:0000256" key="4">
    <source>
        <dbReference type="ARBA" id="ARBA00023136"/>
    </source>
</evidence>
<dbReference type="GO" id="GO:0005384">
    <property type="term" value="F:manganese ion transmembrane transporter activity"/>
    <property type="evidence" value="ECO:0007669"/>
    <property type="project" value="TreeGrafter"/>
</dbReference>
<evidence type="ECO:0000256" key="1">
    <source>
        <dbReference type="ARBA" id="ARBA00004141"/>
    </source>
</evidence>
<dbReference type="PANTHER" id="PTHR11706:SF101">
    <property type="entry name" value="MANGANESE TRANSPORTER SMF1"/>
    <property type="match status" value="1"/>
</dbReference>
<dbReference type="GO" id="GO:0005886">
    <property type="term" value="C:plasma membrane"/>
    <property type="evidence" value="ECO:0007669"/>
    <property type="project" value="TreeGrafter"/>
</dbReference>
<feature type="transmembrane region" description="Helical" evidence="5">
    <location>
        <begin position="308"/>
        <end position="328"/>
    </location>
</feature>
<feature type="transmembrane region" description="Helical" evidence="5">
    <location>
        <begin position="96"/>
        <end position="117"/>
    </location>
</feature>
<dbReference type="Proteomes" id="UP000243081">
    <property type="component" value="Unassembled WGS sequence"/>
</dbReference>
<dbReference type="GO" id="GO:0034755">
    <property type="term" value="P:iron ion transmembrane transport"/>
    <property type="evidence" value="ECO:0007669"/>
    <property type="project" value="TreeGrafter"/>
</dbReference>
<evidence type="ECO:0000256" key="2">
    <source>
        <dbReference type="ARBA" id="ARBA00022692"/>
    </source>
</evidence>
<dbReference type="NCBIfam" id="TIGR01197">
    <property type="entry name" value="nramp"/>
    <property type="match status" value="1"/>
</dbReference>
<evidence type="ECO:0000313" key="6">
    <source>
        <dbReference type="EMBL" id="OAQ99211.1"/>
    </source>
</evidence>
<dbReference type="AlphaFoldDB" id="A0A179IBC3"/>
<dbReference type="PRINTS" id="PR00447">
    <property type="entry name" value="NATRESASSCMP"/>
</dbReference>
<evidence type="ECO:0000256" key="3">
    <source>
        <dbReference type="ARBA" id="ARBA00022989"/>
    </source>
</evidence>
<comment type="caution">
    <text evidence="6">The sequence shown here is derived from an EMBL/GenBank/DDBJ whole genome shotgun (WGS) entry which is preliminary data.</text>
</comment>
<feature type="transmembrane region" description="Helical" evidence="5">
    <location>
        <begin position="58"/>
        <end position="76"/>
    </location>
</feature>
<sequence>MAKDATIAVARGVSASSAERSAASTTAPLRALPPQPSMRLRMVNEHVRPRLHKIKKVFFNYMKFVGPGFMISVAYIDPGNYATDIAAGASYQYRLLFIVLLSNLFAILLQTLAIQLGTVTGLDLASACRAHCPRWLNYLLYALAEIAIIATDLAEVIGTAIALNLLIPKLPLVAGVAISIVDVMFILVFYRPDGAMKGLRLFEFGVCLLVLGVVVCFCIQLSMIKGSSVGDVFRGYVPSRQLVEPQALYQACGILGATVMPHSLFLGSGIVQPRLKDDDGYDKVLYVPSQAAIKHCLKYSIVELSTSLFTFALFVNSAILIVAGASLYQNPEALEADIFGIHKLLSQSISPAVGTIFALALLLSGVSAGIVCTIAGQMVSEGALRWKVKPWVRRLITRSISVTPSLVIAGAIGRQGLNTALTASQVILSTVLPFTTLPLIYFTSRSRYMTVRPGMARYQVEDESETNSVVAASDEGPSIDMSNPWWLIILGGLVWLVMAVMNVANLVLLGLGKAG</sequence>